<keyword evidence="1" id="KW-0812">Transmembrane</keyword>
<proteinExistence type="predicted"/>
<evidence type="ECO:0000256" key="1">
    <source>
        <dbReference type="SAM" id="Phobius"/>
    </source>
</evidence>
<dbReference type="Proteomes" id="UP001529085">
    <property type="component" value="Unassembled WGS sequence"/>
</dbReference>
<dbReference type="RefSeq" id="WP_278006356.1">
    <property type="nucleotide sequence ID" value="NZ_JARSBN010000008.1"/>
</dbReference>
<organism evidence="2 3">
    <name type="scientific">Winogradskyella marincola</name>
    <dbReference type="NCBI Taxonomy" id="3037795"/>
    <lineage>
        <taxon>Bacteria</taxon>
        <taxon>Pseudomonadati</taxon>
        <taxon>Bacteroidota</taxon>
        <taxon>Flavobacteriia</taxon>
        <taxon>Flavobacteriales</taxon>
        <taxon>Flavobacteriaceae</taxon>
        <taxon>Winogradskyella</taxon>
    </lineage>
</organism>
<feature type="transmembrane region" description="Helical" evidence="1">
    <location>
        <begin position="65"/>
        <end position="82"/>
    </location>
</feature>
<keyword evidence="1" id="KW-0472">Membrane</keyword>
<dbReference type="EMBL" id="JARSBN010000008">
    <property type="protein sequence ID" value="MDG4716919.1"/>
    <property type="molecule type" value="Genomic_DNA"/>
</dbReference>
<reference evidence="2 3" key="1">
    <citation type="submission" date="2023-03" db="EMBL/GenBank/DDBJ databases">
        <title>Strain YYF002 represents a novel species in the genus Winogradskyella isolated from seawater.</title>
        <authorList>
            <person name="Fu Z.-Y."/>
        </authorList>
    </citation>
    <scope>NUCLEOTIDE SEQUENCE [LARGE SCALE GENOMIC DNA]</scope>
    <source>
        <strain evidence="2 3">YYF002</strain>
    </source>
</reference>
<evidence type="ECO:0000313" key="3">
    <source>
        <dbReference type="Proteomes" id="UP001529085"/>
    </source>
</evidence>
<evidence type="ECO:0000313" key="2">
    <source>
        <dbReference type="EMBL" id="MDG4716919.1"/>
    </source>
</evidence>
<protein>
    <submittedName>
        <fullName evidence="2">Uncharacterized protein</fullName>
    </submittedName>
</protein>
<sequence length="107" mass="12405">MNKLNYSVSLREKGLSKNEIIQEMKANGFDEPDIEFYLKKSDEIYINQLLNNKSSSKLKKKSNRVFKTAVLIISLLLLVAVFYGYARIGLIGLFVFWSLVKFGSYRR</sequence>
<accession>A0ABT6G4F0</accession>
<keyword evidence="1" id="KW-1133">Transmembrane helix</keyword>
<name>A0ABT6G4F0_9FLAO</name>
<gene>
    <name evidence="2" type="ORF">P7122_13620</name>
</gene>
<comment type="caution">
    <text evidence="2">The sequence shown here is derived from an EMBL/GenBank/DDBJ whole genome shotgun (WGS) entry which is preliminary data.</text>
</comment>
<keyword evidence="3" id="KW-1185">Reference proteome</keyword>